<dbReference type="RefSeq" id="XP_033588751.1">
    <property type="nucleotide sequence ID" value="XM_033735566.1"/>
</dbReference>
<dbReference type="GeneID" id="54476568"/>
<dbReference type="EMBL" id="MU001637">
    <property type="protein sequence ID" value="KAF2482181.1"/>
    <property type="molecule type" value="Genomic_DNA"/>
</dbReference>
<gene>
    <name evidence="7" type="ORF">BDY17DRAFT_311743</name>
</gene>
<dbReference type="Proteomes" id="UP000799767">
    <property type="component" value="Unassembled WGS sequence"/>
</dbReference>
<feature type="region of interest" description="Disordered" evidence="6">
    <location>
        <begin position="1"/>
        <end position="24"/>
    </location>
</feature>
<keyword evidence="4" id="KW-0408">Iron</keyword>
<keyword evidence="5" id="KW-0456">Lyase</keyword>
<name>A0A6A6PR50_9PEZI</name>
<sequence>MTLESAIPPHLQQERTQPSKLPQNYDPPFPAFSARFPKDVKDIVMVTIGAQHVDRKPSTDASALPHIIRFLSQGPEKYHPTYWEPASVTDNSGAYNEVIICYWHSAAQYQSWATHSGFEAWWQGLDPVAEAHGWFLEIFFPSVERFETLFSNDQATEGAAYMKTDISGPISEHVYWGSMRDRLPISQTDALPGTNEGAKSKHRTGAAAPLKKRTRVEGKKNLAVIRSGQDWSKTNPHERKLYLDTMHPVLITGMDFLRDQGNEVGCFSCRFMDVLDRESLQSGTEKTFGYAYFDDLASLEGWSKQHKTHLDIFGRFLQYAKELQGDVSLRLFHEVLVLEPQQQFFEYVGCHPKTGMLAGV</sequence>
<dbReference type="GO" id="GO:0046872">
    <property type="term" value="F:metal ion binding"/>
    <property type="evidence" value="ECO:0007669"/>
    <property type="project" value="UniProtKB-KW"/>
</dbReference>
<evidence type="ECO:0000256" key="5">
    <source>
        <dbReference type="ARBA" id="ARBA00023239"/>
    </source>
</evidence>
<evidence type="ECO:0000256" key="3">
    <source>
        <dbReference type="ARBA" id="ARBA00022723"/>
    </source>
</evidence>
<dbReference type="OrthoDB" id="3359285at2759"/>
<evidence type="ECO:0000256" key="4">
    <source>
        <dbReference type="ARBA" id="ARBA00023004"/>
    </source>
</evidence>
<evidence type="ECO:0000313" key="7">
    <source>
        <dbReference type="EMBL" id="KAF2482181.1"/>
    </source>
</evidence>
<evidence type="ECO:0000313" key="8">
    <source>
        <dbReference type="Proteomes" id="UP000799767"/>
    </source>
</evidence>
<dbReference type="InterPro" id="IPR025702">
    <property type="entry name" value="OXD"/>
</dbReference>
<dbReference type="AlphaFoldDB" id="A0A6A6PR50"/>
<organism evidence="7 8">
    <name type="scientific">Neohortaea acidophila</name>
    <dbReference type="NCBI Taxonomy" id="245834"/>
    <lineage>
        <taxon>Eukaryota</taxon>
        <taxon>Fungi</taxon>
        <taxon>Dikarya</taxon>
        <taxon>Ascomycota</taxon>
        <taxon>Pezizomycotina</taxon>
        <taxon>Dothideomycetes</taxon>
        <taxon>Dothideomycetidae</taxon>
        <taxon>Mycosphaerellales</taxon>
        <taxon>Teratosphaeriaceae</taxon>
        <taxon>Neohortaea</taxon>
    </lineage>
</organism>
<comment type="cofactor">
    <cofactor evidence="1">
        <name>heme b</name>
        <dbReference type="ChEBI" id="CHEBI:60344"/>
    </cofactor>
</comment>
<evidence type="ECO:0000256" key="2">
    <source>
        <dbReference type="ARBA" id="ARBA00022617"/>
    </source>
</evidence>
<proteinExistence type="predicted"/>
<evidence type="ECO:0000256" key="1">
    <source>
        <dbReference type="ARBA" id="ARBA00001970"/>
    </source>
</evidence>
<keyword evidence="2" id="KW-0349">Heme</keyword>
<evidence type="ECO:0000256" key="6">
    <source>
        <dbReference type="SAM" id="MobiDB-lite"/>
    </source>
</evidence>
<dbReference type="GO" id="GO:0016829">
    <property type="term" value="F:lyase activity"/>
    <property type="evidence" value="ECO:0007669"/>
    <property type="project" value="UniProtKB-KW"/>
</dbReference>
<accession>A0A6A6PR50</accession>
<dbReference type="Pfam" id="PF13816">
    <property type="entry name" value="Dehydratase_hem"/>
    <property type="match status" value="1"/>
</dbReference>
<keyword evidence="3" id="KW-0479">Metal-binding</keyword>
<reference evidence="7" key="1">
    <citation type="journal article" date="2020" name="Stud. Mycol.">
        <title>101 Dothideomycetes genomes: a test case for predicting lifestyles and emergence of pathogens.</title>
        <authorList>
            <person name="Haridas S."/>
            <person name="Albert R."/>
            <person name="Binder M."/>
            <person name="Bloem J."/>
            <person name="Labutti K."/>
            <person name="Salamov A."/>
            <person name="Andreopoulos B."/>
            <person name="Baker S."/>
            <person name="Barry K."/>
            <person name="Bills G."/>
            <person name="Bluhm B."/>
            <person name="Cannon C."/>
            <person name="Castanera R."/>
            <person name="Culley D."/>
            <person name="Daum C."/>
            <person name="Ezra D."/>
            <person name="Gonzalez J."/>
            <person name="Henrissat B."/>
            <person name="Kuo A."/>
            <person name="Liang C."/>
            <person name="Lipzen A."/>
            <person name="Lutzoni F."/>
            <person name="Magnuson J."/>
            <person name="Mondo S."/>
            <person name="Nolan M."/>
            <person name="Ohm R."/>
            <person name="Pangilinan J."/>
            <person name="Park H.-J."/>
            <person name="Ramirez L."/>
            <person name="Alfaro M."/>
            <person name="Sun H."/>
            <person name="Tritt A."/>
            <person name="Yoshinaga Y."/>
            <person name="Zwiers L.-H."/>
            <person name="Turgeon B."/>
            <person name="Goodwin S."/>
            <person name="Spatafora J."/>
            <person name="Crous P."/>
            <person name="Grigoriev I."/>
        </authorList>
    </citation>
    <scope>NUCLEOTIDE SEQUENCE</scope>
    <source>
        <strain evidence="7">CBS 113389</strain>
    </source>
</reference>
<keyword evidence="8" id="KW-1185">Reference proteome</keyword>
<protein>
    <submittedName>
        <fullName evidence="7">Hem-containing dehydratase protein</fullName>
    </submittedName>
</protein>